<dbReference type="STRING" id="105231.A0A1Y1IE38"/>
<evidence type="ECO:0000313" key="2">
    <source>
        <dbReference type="Proteomes" id="UP000054558"/>
    </source>
</evidence>
<proteinExistence type="predicted"/>
<keyword evidence="2" id="KW-1185">Reference proteome</keyword>
<dbReference type="InterPro" id="IPR038985">
    <property type="entry name" value="OPRN-like"/>
</dbReference>
<reference evidence="1 2" key="1">
    <citation type="journal article" date="2014" name="Nat. Commun.">
        <title>Klebsormidium flaccidum genome reveals primary factors for plant terrestrial adaptation.</title>
        <authorList>
            <person name="Hori K."/>
            <person name="Maruyama F."/>
            <person name="Fujisawa T."/>
            <person name="Togashi T."/>
            <person name="Yamamoto N."/>
            <person name="Seo M."/>
            <person name="Sato S."/>
            <person name="Yamada T."/>
            <person name="Mori H."/>
            <person name="Tajima N."/>
            <person name="Moriyama T."/>
            <person name="Ikeuchi M."/>
            <person name="Watanabe M."/>
            <person name="Wada H."/>
            <person name="Kobayashi K."/>
            <person name="Saito M."/>
            <person name="Masuda T."/>
            <person name="Sasaki-Sekimoto Y."/>
            <person name="Mashiguchi K."/>
            <person name="Awai K."/>
            <person name="Shimojima M."/>
            <person name="Masuda S."/>
            <person name="Iwai M."/>
            <person name="Nobusawa T."/>
            <person name="Narise T."/>
            <person name="Kondo S."/>
            <person name="Saito H."/>
            <person name="Sato R."/>
            <person name="Murakawa M."/>
            <person name="Ihara Y."/>
            <person name="Oshima-Yamada Y."/>
            <person name="Ohtaka K."/>
            <person name="Satoh M."/>
            <person name="Sonobe K."/>
            <person name="Ishii M."/>
            <person name="Ohtani R."/>
            <person name="Kanamori-Sato M."/>
            <person name="Honoki R."/>
            <person name="Miyazaki D."/>
            <person name="Mochizuki H."/>
            <person name="Umetsu J."/>
            <person name="Higashi K."/>
            <person name="Shibata D."/>
            <person name="Kamiya Y."/>
            <person name="Sato N."/>
            <person name="Nakamura Y."/>
            <person name="Tabata S."/>
            <person name="Ida S."/>
            <person name="Kurokawa K."/>
            <person name="Ohta H."/>
        </authorList>
    </citation>
    <scope>NUCLEOTIDE SEQUENCE [LARGE SCALE GENOMIC DNA]</scope>
    <source>
        <strain evidence="1 2">NIES-2285</strain>
    </source>
</reference>
<dbReference type="PANTHER" id="PTHR37904">
    <property type="entry name" value="OS10G0566900 PROTEIN"/>
    <property type="match status" value="1"/>
</dbReference>
<protein>
    <submittedName>
        <fullName evidence="1">Uncharacterized protein</fullName>
    </submittedName>
</protein>
<dbReference type="OMA" id="TMEEFHG"/>
<organism evidence="1 2">
    <name type="scientific">Klebsormidium nitens</name>
    <name type="common">Green alga</name>
    <name type="synonym">Ulothrix nitens</name>
    <dbReference type="NCBI Taxonomy" id="105231"/>
    <lineage>
        <taxon>Eukaryota</taxon>
        <taxon>Viridiplantae</taxon>
        <taxon>Streptophyta</taxon>
        <taxon>Klebsormidiophyceae</taxon>
        <taxon>Klebsormidiales</taxon>
        <taxon>Klebsormidiaceae</taxon>
        <taxon>Klebsormidium</taxon>
    </lineage>
</organism>
<evidence type="ECO:0000313" key="1">
    <source>
        <dbReference type="EMBL" id="GAQ87371.1"/>
    </source>
</evidence>
<dbReference type="Proteomes" id="UP000054558">
    <property type="component" value="Unassembled WGS sequence"/>
</dbReference>
<dbReference type="AlphaFoldDB" id="A0A1Y1IE38"/>
<dbReference type="InterPro" id="IPR029159">
    <property type="entry name" value="CA109-like"/>
</dbReference>
<dbReference type="PANTHER" id="PTHR37904:SF2">
    <property type="entry name" value="OS10G0566900 PROTEIN"/>
    <property type="match status" value="1"/>
</dbReference>
<dbReference type="Pfam" id="PF15011">
    <property type="entry name" value="CA109-like"/>
    <property type="match status" value="1"/>
</dbReference>
<name>A0A1Y1IE38_KLENI</name>
<accession>A0A1Y1IE38</accession>
<sequence length="199" mass="21656">MERLRQKVAGLHTCAEEYTEQWQQQHVRLLALLGNAQAILGRLPVLANRASYGVLAEVEGYTERLQAQQVGALEGLLSKCHDAMASLRACAQGLSRCARDAQRQVASQRPQLTVQQLVGHSGCEASLQSCIDGLRQVAQMYEDEYRLIEAAVPRFSYGAAPGELAATAALLGDQPSVQHATISEILEKGRLTSTGERRS</sequence>
<gene>
    <name evidence="1" type="ORF">KFL_003480150</name>
</gene>
<dbReference type="OrthoDB" id="2018540at2759"/>
<dbReference type="EMBL" id="DF237297">
    <property type="protein sequence ID" value="GAQ87371.1"/>
    <property type="molecule type" value="Genomic_DNA"/>
</dbReference>